<reference evidence="3" key="1">
    <citation type="journal article" date="2021" name="New Phytol.">
        <title>Evolutionary innovations through gain and loss of genes in the ectomycorrhizal Boletales.</title>
        <authorList>
            <person name="Wu G."/>
            <person name="Miyauchi S."/>
            <person name="Morin E."/>
            <person name="Kuo A."/>
            <person name="Drula E."/>
            <person name="Varga T."/>
            <person name="Kohler A."/>
            <person name="Feng B."/>
            <person name="Cao Y."/>
            <person name="Lipzen A."/>
            <person name="Daum C."/>
            <person name="Hundley H."/>
            <person name="Pangilinan J."/>
            <person name="Johnson J."/>
            <person name="Barry K."/>
            <person name="LaButti K."/>
            <person name="Ng V."/>
            <person name="Ahrendt S."/>
            <person name="Min B."/>
            <person name="Choi I.G."/>
            <person name="Park H."/>
            <person name="Plett J.M."/>
            <person name="Magnuson J."/>
            <person name="Spatafora J.W."/>
            <person name="Nagy L.G."/>
            <person name="Henrissat B."/>
            <person name="Grigoriev I.V."/>
            <person name="Yang Z.L."/>
            <person name="Xu J."/>
            <person name="Martin F.M."/>
        </authorList>
    </citation>
    <scope>NUCLEOTIDE SEQUENCE</scope>
    <source>
        <strain evidence="3">KKN 215</strain>
    </source>
</reference>
<dbReference type="Proteomes" id="UP000813824">
    <property type="component" value="Unassembled WGS sequence"/>
</dbReference>
<evidence type="ECO:0000256" key="1">
    <source>
        <dbReference type="SAM" id="Coils"/>
    </source>
</evidence>
<feature type="region of interest" description="Disordered" evidence="2">
    <location>
        <begin position="168"/>
        <end position="199"/>
    </location>
</feature>
<keyword evidence="4" id="KW-1185">Reference proteome</keyword>
<dbReference type="EMBL" id="JAEVFJ010000009">
    <property type="protein sequence ID" value="KAH8102733.1"/>
    <property type="molecule type" value="Genomic_DNA"/>
</dbReference>
<comment type="caution">
    <text evidence="3">The sequence shown here is derived from an EMBL/GenBank/DDBJ whole genome shotgun (WGS) entry which is preliminary data.</text>
</comment>
<proteinExistence type="predicted"/>
<feature type="compositionally biased region" description="Polar residues" evidence="2">
    <location>
        <begin position="1099"/>
        <end position="1123"/>
    </location>
</feature>
<evidence type="ECO:0000256" key="2">
    <source>
        <dbReference type="SAM" id="MobiDB-lite"/>
    </source>
</evidence>
<evidence type="ECO:0000313" key="4">
    <source>
        <dbReference type="Proteomes" id="UP000813824"/>
    </source>
</evidence>
<evidence type="ECO:0000313" key="3">
    <source>
        <dbReference type="EMBL" id="KAH8102733.1"/>
    </source>
</evidence>
<protein>
    <submittedName>
        <fullName evidence="3">Uncharacterized protein</fullName>
    </submittedName>
</protein>
<organism evidence="3 4">
    <name type="scientific">Cristinia sonorae</name>
    <dbReference type="NCBI Taxonomy" id="1940300"/>
    <lineage>
        <taxon>Eukaryota</taxon>
        <taxon>Fungi</taxon>
        <taxon>Dikarya</taxon>
        <taxon>Basidiomycota</taxon>
        <taxon>Agaricomycotina</taxon>
        <taxon>Agaricomycetes</taxon>
        <taxon>Agaricomycetidae</taxon>
        <taxon>Agaricales</taxon>
        <taxon>Pleurotineae</taxon>
        <taxon>Stephanosporaceae</taxon>
        <taxon>Cristinia</taxon>
    </lineage>
</organism>
<dbReference type="OrthoDB" id="2990096at2759"/>
<keyword evidence="1" id="KW-0175">Coiled coil</keyword>
<dbReference type="AlphaFoldDB" id="A0A8K0UT27"/>
<feature type="region of interest" description="Disordered" evidence="2">
    <location>
        <begin position="1099"/>
        <end position="1127"/>
    </location>
</feature>
<accession>A0A8K0UT27</accession>
<sequence length="1257" mass="140132">MTPALDLDHLSLEDAKRYRSFAFPPPMAKPENRQYLSVDEYDTWITIPGLQLFEEWCTLPPMGTDQDYEVQVKNASLSELKAFRAVMLPPSLSSLSLYSLEHGENWISPVAFATFQARGARSRKAMVQGVKKHHAMRSRDIRTHDSDVIELSSDDESCSEAGSLATSVLSRRPQCPLPATPSRHHGYPIPGGRSHSLTPTASRTMAATPARRFASTPATTPFQVTRMSTPLMQRAGAGLVTTPSSTKSSRKRARSPSPSSLSDIIEISDDDEPIDPSYEAVVDPEIKPEHVRHPLKKRSRNSDVRVKITTKLSVDKVEALTSIPTVWTVPREDIIYKLDLSATEGQFNIRKPSGAPHTLDSFIRAQDQESWSGSTGKTAGDTYVHGLQGNITQPVKCRRVALSCNGVNICELTPEEIFSNCVRYEPDHSAMLDLWNHELDANEREGASAEIVVARFYSRIMKMKCFANSGCPGTPVLRPYRNGPSRTSKLYFVGCSNWHRSNKDGHLTLPIPPQVDEETLRGMMSSGGTLPSSVLSSSAASAASTCALTVHPKLGLKNCPYTHIVDGKPFSGKIISRPCPTRMIIYVPLDKSLTVAYVMLRNPHNHPMHPKVKPTYEDRERLQAAIQASGGSMMRASQVLNAPSTHIMFGGPLAEAMPVYGNSRKVQEAISEQRKKEYPKGFEWEGLIYEHTERESKLPTTERYIHTVMTKGDIKIAVTMLPDVALYIHEVTALIIDFTFKRVKGDIDELEVVGYSERFKRRLPLATLYCNRKTVEAYYQLFTELMDAIRVVTGEPFKIHPFHPNAKCRAICADGEAAQAQGLGRWLVVYNDATLSGILSRDPDVLVQYILRTCILHFYRRIDGLPKSIPQEVTDRLKSFPSLKNQAAIDEWHEYCKSSSYPEILAWYQHKISYPWFLPSLNAVLTRMDQASWIITPDHTNYVESAHAGRNANTDINIPILMAILKARDSDRKKASEIRVILNEAIMPRRWNLPVHREDRAMQRKNHANRQAQIKDKYLKEFNELSVNAQQLKEQIELSMARSKKLKIEVADLSSRVRQEPGLREQLKQLKADLMTELEHRNELRDKKKSVTKSLATIQETHLSGTRLTQTRPATAQTNTTDSAEPASLAVARIATTPTSTQPQLQPLSDFDHNLDAEPMSSSFDPHAAQFGGPYRSIIPGPAAGFDVGPHSDSLALPPSSEGGAADLTETLATCDMVNTMLEELSAGVADGSFEFPELDADTAHAMSSLLNQVDWK</sequence>
<feature type="compositionally biased region" description="Low complexity" evidence="2">
    <location>
        <begin position="255"/>
        <end position="265"/>
    </location>
</feature>
<gene>
    <name evidence="3" type="ORF">BXZ70DRAFT_1063487</name>
</gene>
<feature type="region of interest" description="Disordered" evidence="2">
    <location>
        <begin position="233"/>
        <end position="274"/>
    </location>
</feature>
<feature type="coiled-coil region" evidence="1">
    <location>
        <begin position="1015"/>
        <end position="1087"/>
    </location>
</feature>
<name>A0A8K0UT27_9AGAR</name>